<comment type="subunit">
    <text evidence="10">Component of the NDC80 complex.</text>
</comment>
<accession>A0A1D2ADE0</accession>
<evidence type="ECO:0000256" key="5">
    <source>
        <dbReference type="ARBA" id="ARBA00022838"/>
    </source>
</evidence>
<dbReference type="Gene3D" id="1.10.418.30">
    <property type="entry name" value="Ncd80 complex, Ncd80 subunit"/>
    <property type="match status" value="1"/>
</dbReference>
<dbReference type="InterPro" id="IPR055260">
    <property type="entry name" value="Ndc80_CH"/>
</dbReference>
<evidence type="ECO:0000256" key="12">
    <source>
        <dbReference type="SAM" id="MobiDB-lite"/>
    </source>
</evidence>
<feature type="compositionally biased region" description="Low complexity" evidence="12">
    <location>
        <begin position="30"/>
        <end position="40"/>
    </location>
</feature>
<evidence type="ECO:0000313" key="15">
    <source>
        <dbReference type="EMBL" id="JAT77111.1"/>
    </source>
</evidence>
<evidence type="ECO:0000256" key="6">
    <source>
        <dbReference type="ARBA" id="ARBA00023054"/>
    </source>
</evidence>
<keyword evidence="9 10" id="KW-0137">Centromere</keyword>
<dbReference type="Gene3D" id="6.10.250.1950">
    <property type="match status" value="1"/>
</dbReference>
<comment type="function">
    <text evidence="10">Acts as a component of the essential kinetochore-associated NDC80 complex, which is required for chromosome segregation and spindle checkpoint activity.</text>
</comment>
<evidence type="ECO:0000256" key="7">
    <source>
        <dbReference type="ARBA" id="ARBA00023242"/>
    </source>
</evidence>
<dbReference type="InterPro" id="IPR057091">
    <property type="entry name" value="NDC80_loop"/>
</dbReference>
<evidence type="ECO:0000256" key="3">
    <source>
        <dbReference type="ARBA" id="ARBA00022618"/>
    </source>
</evidence>
<keyword evidence="6 11" id="KW-0175">Coiled coil</keyword>
<keyword evidence="8 10" id="KW-0131">Cell cycle</keyword>
<dbReference type="AlphaFoldDB" id="A0A1D2ADE0"/>
<feature type="coiled-coil region" evidence="11">
    <location>
        <begin position="353"/>
        <end position="491"/>
    </location>
</feature>
<name>A0A1D2ADE0_AUXPR</name>
<feature type="region of interest" description="Disordered" evidence="12">
    <location>
        <begin position="1"/>
        <end position="40"/>
    </location>
</feature>
<feature type="region of interest" description="Disordered" evidence="12">
    <location>
        <begin position="159"/>
        <end position="185"/>
    </location>
</feature>
<keyword evidence="2 10" id="KW-0158">Chromosome</keyword>
<evidence type="ECO:0000256" key="10">
    <source>
        <dbReference type="RuleBase" id="RU368072"/>
    </source>
</evidence>
<keyword evidence="3 10" id="KW-0132">Cell division</keyword>
<feature type="compositionally biased region" description="Polar residues" evidence="12">
    <location>
        <begin position="15"/>
        <end position="24"/>
    </location>
</feature>
<organism evidence="15">
    <name type="scientific">Auxenochlorella protothecoides</name>
    <name type="common">Green microalga</name>
    <name type="synonym">Chlorella protothecoides</name>
    <dbReference type="NCBI Taxonomy" id="3075"/>
    <lineage>
        <taxon>Eukaryota</taxon>
        <taxon>Viridiplantae</taxon>
        <taxon>Chlorophyta</taxon>
        <taxon>core chlorophytes</taxon>
        <taxon>Trebouxiophyceae</taxon>
        <taxon>Chlorellales</taxon>
        <taxon>Chlorellaceae</taxon>
        <taxon>Auxenochlorella</taxon>
    </lineage>
</organism>
<reference evidence="15" key="1">
    <citation type="submission" date="2015-08" db="EMBL/GenBank/DDBJ databases">
        <authorList>
            <person name="Babu N.S."/>
            <person name="Beckwith C.J."/>
            <person name="Beseler K.G."/>
            <person name="Brison A."/>
            <person name="Carone J.V."/>
            <person name="Caskin T.P."/>
            <person name="Diamond M."/>
            <person name="Durham M.E."/>
            <person name="Foxe J.M."/>
            <person name="Go M."/>
            <person name="Henderson B.A."/>
            <person name="Jones I.B."/>
            <person name="McGettigan J.A."/>
            <person name="Micheletti S.J."/>
            <person name="Nasrallah M.E."/>
            <person name="Ortiz D."/>
            <person name="Piller C.R."/>
            <person name="Privatt S.R."/>
            <person name="Schneider S.L."/>
            <person name="Sharp S."/>
            <person name="Smith T.C."/>
            <person name="Stanton J.D."/>
            <person name="Ullery H.E."/>
            <person name="Wilson R.J."/>
            <person name="Serrano M.G."/>
            <person name="Buck G."/>
            <person name="Lee V."/>
            <person name="Wang Y."/>
            <person name="Carvalho R."/>
            <person name="Voegtly L."/>
            <person name="Shi R."/>
            <person name="Duckworth R."/>
            <person name="Johnson A."/>
            <person name="Loviza R."/>
            <person name="Walstead R."/>
            <person name="Shah Z."/>
            <person name="Kiflezghi M."/>
            <person name="Wade K."/>
            <person name="Ball S.L."/>
            <person name="Bradley K.W."/>
            <person name="Asai D.J."/>
            <person name="Bowman C.A."/>
            <person name="Russell D.A."/>
            <person name="Pope W.H."/>
            <person name="Jacobs-Sera D."/>
            <person name="Hendrix R.W."/>
            <person name="Hatfull G.F."/>
        </authorList>
    </citation>
    <scope>NUCLEOTIDE SEQUENCE</scope>
</reference>
<protein>
    <recommendedName>
        <fullName evidence="10">Kinetochore protein NDC80</fullName>
    </recommendedName>
</protein>
<keyword evidence="4 10" id="KW-0498">Mitosis</keyword>
<evidence type="ECO:0000256" key="8">
    <source>
        <dbReference type="ARBA" id="ARBA00023306"/>
    </source>
</evidence>
<dbReference type="PANTHER" id="PTHR10643">
    <property type="entry name" value="KINETOCHORE PROTEIN NDC80"/>
    <property type="match status" value="1"/>
</dbReference>
<evidence type="ECO:0000256" key="4">
    <source>
        <dbReference type="ARBA" id="ARBA00022776"/>
    </source>
</evidence>
<keyword evidence="7 10" id="KW-0539">Nucleus</keyword>
<dbReference type="InterPro" id="IPR005550">
    <property type="entry name" value="Kinetochore_Ndc80"/>
</dbReference>
<feature type="domain" description="Kinetochore protein Ndc80 CH" evidence="13">
    <location>
        <begin position="154"/>
        <end position="293"/>
    </location>
</feature>
<comment type="subcellular location">
    <subcellularLocation>
        <location evidence="10">Chromosome</location>
        <location evidence="10">Centromere</location>
        <location evidence="10">Kinetochore</location>
    </subcellularLocation>
    <subcellularLocation>
        <location evidence="10">Nucleus</location>
    </subcellularLocation>
</comment>
<evidence type="ECO:0000256" key="1">
    <source>
        <dbReference type="ARBA" id="ARBA00007050"/>
    </source>
</evidence>
<sequence>MSSSGVRAKTRRSRASGNQLSTVHGDNCASNRASDLNSSSNLSLHRCREGGCASDSNPARVPAFFFQSHRRQLSTPRSGRPHSPPSDKRLRPCHWNSSHFAANFEEMDRRKTLGALSPGSLNSRASLAPGRFTKDAAKATGWASKIPLDKAMSRMSLAGPVQRRSSAYTTTKASGLKSDPRPVGDKQYQANCARTIITYLATHNYEYQINPKVLASPTTKDFTNIMLFLLRRLDPLTAKGPVKLEEEVPVLYKRLRYPFQISKSNLTAVGSPHTWPSILAALAWLVELLNYQDQAEHAVQMASPEEGADAAFFEYVAQSYRYFMAGDDEKCEAVDASKATEFDERAGEITSATQRLLAANESLEQEIATARDSPSPLVAARARLEETQADKEKFLKLIASLESHKASLDRKVAERRSDVAAQASELEGVERECASLRARLAVQTVRPADVQRMAAERVAAERELRAATAAREALEARLAAAERALGSALDALEGALGRYHARAAALQLVPAGAKRAGGCAYEVAYDRGAAAAGALPAPDWKGGVRRGLEELAGAYRSRARALGSERLSLRERAANLATAAGDRREEVAAAQAELARLEAAQEGLKDALAALVEAEGRQVAELQAEVAALRGKGGSTLAASEEDLRELQARYEDDVRAMEAQNAALHRDLAAALEHVLHHKLHVQDKLKGAGVRLRRVLEECRACKVCA</sequence>
<evidence type="ECO:0000259" key="14">
    <source>
        <dbReference type="Pfam" id="PF24487"/>
    </source>
</evidence>
<evidence type="ECO:0000256" key="9">
    <source>
        <dbReference type="ARBA" id="ARBA00023328"/>
    </source>
</evidence>
<feature type="compositionally biased region" description="Polar residues" evidence="12">
    <location>
        <begin position="163"/>
        <end position="173"/>
    </location>
</feature>
<dbReference type="Pfam" id="PF24487">
    <property type="entry name" value="NDC80_loop"/>
    <property type="match status" value="1"/>
</dbReference>
<proteinExistence type="inferred from homology"/>
<feature type="coiled-coil region" evidence="11">
    <location>
        <begin position="580"/>
        <end position="668"/>
    </location>
</feature>
<evidence type="ECO:0000256" key="11">
    <source>
        <dbReference type="SAM" id="Coils"/>
    </source>
</evidence>
<dbReference type="GO" id="GO:0031262">
    <property type="term" value="C:Ndc80 complex"/>
    <property type="evidence" value="ECO:0007669"/>
    <property type="project" value="UniProtKB-UniRule"/>
</dbReference>
<keyword evidence="5 10" id="KW-0995">Kinetochore</keyword>
<dbReference type="PANTHER" id="PTHR10643:SF2">
    <property type="entry name" value="KINETOCHORE PROTEIN NDC80 HOMOLOG"/>
    <property type="match status" value="1"/>
</dbReference>
<dbReference type="Pfam" id="PF03801">
    <property type="entry name" value="Ndc80_HEC"/>
    <property type="match status" value="1"/>
</dbReference>
<comment type="similarity">
    <text evidence="1 10">Belongs to the NDC80/HEC1 family.</text>
</comment>
<feature type="region of interest" description="Disordered" evidence="12">
    <location>
        <begin position="69"/>
        <end position="93"/>
    </location>
</feature>
<dbReference type="GO" id="GO:0005634">
    <property type="term" value="C:nucleus"/>
    <property type="evidence" value="ECO:0007669"/>
    <property type="project" value="UniProtKB-SubCell"/>
</dbReference>
<dbReference type="EMBL" id="GDKF01001511">
    <property type="protein sequence ID" value="JAT77111.1"/>
    <property type="molecule type" value="Transcribed_RNA"/>
</dbReference>
<dbReference type="InterPro" id="IPR038273">
    <property type="entry name" value="Ndc80_sf"/>
</dbReference>
<evidence type="ECO:0000256" key="2">
    <source>
        <dbReference type="ARBA" id="ARBA00022454"/>
    </source>
</evidence>
<dbReference type="GO" id="GO:0051315">
    <property type="term" value="P:attachment of mitotic spindle microtubules to kinetochore"/>
    <property type="evidence" value="ECO:0007669"/>
    <property type="project" value="UniProtKB-UniRule"/>
</dbReference>
<feature type="domain" description="Kinetochore protein NDC80 loop region" evidence="14">
    <location>
        <begin position="484"/>
        <end position="688"/>
    </location>
</feature>
<gene>
    <name evidence="15" type="ORF">g.26787</name>
</gene>
<evidence type="ECO:0000259" key="13">
    <source>
        <dbReference type="Pfam" id="PF03801"/>
    </source>
</evidence>
<dbReference type="GO" id="GO:0051301">
    <property type="term" value="P:cell division"/>
    <property type="evidence" value="ECO:0007669"/>
    <property type="project" value="UniProtKB-UniRule"/>
</dbReference>